<keyword evidence="2" id="KW-0479">Metal-binding</keyword>
<evidence type="ECO:0000256" key="2">
    <source>
        <dbReference type="ARBA" id="ARBA00022723"/>
    </source>
</evidence>
<evidence type="ECO:0000256" key="5">
    <source>
        <dbReference type="ARBA" id="ARBA00023004"/>
    </source>
</evidence>
<dbReference type="PANTHER" id="PTHR43779:SF3">
    <property type="entry name" value="(3R)-3-[(CARBOXYMETHYL)AMINO]FATTY ACID OXYGENASE_DECARBOXYLASE"/>
    <property type="match status" value="1"/>
</dbReference>
<dbReference type="AlphaFoldDB" id="R7TGP2"/>
<comment type="similarity">
    <text evidence="1">Belongs to the TfdA dioxygenase family.</text>
</comment>
<dbReference type="HOGENOM" id="CLU_1588095_0_0_1"/>
<keyword evidence="4" id="KW-0560">Oxidoreductase</keyword>
<evidence type="ECO:0000256" key="1">
    <source>
        <dbReference type="ARBA" id="ARBA00005896"/>
    </source>
</evidence>
<dbReference type="InterPro" id="IPR051178">
    <property type="entry name" value="TfdA_dioxygenase"/>
</dbReference>
<protein>
    <recommendedName>
        <fullName evidence="6">TauD/TfdA-like domain-containing protein</fullName>
    </recommendedName>
</protein>
<reference evidence="7 9" key="2">
    <citation type="journal article" date="2013" name="Nature">
        <title>Insights into bilaterian evolution from three spiralian genomes.</title>
        <authorList>
            <person name="Simakov O."/>
            <person name="Marletaz F."/>
            <person name="Cho S.J."/>
            <person name="Edsinger-Gonzales E."/>
            <person name="Havlak P."/>
            <person name="Hellsten U."/>
            <person name="Kuo D.H."/>
            <person name="Larsson T."/>
            <person name="Lv J."/>
            <person name="Arendt D."/>
            <person name="Savage R."/>
            <person name="Osoegawa K."/>
            <person name="de Jong P."/>
            <person name="Grimwood J."/>
            <person name="Chapman J.A."/>
            <person name="Shapiro H."/>
            <person name="Aerts A."/>
            <person name="Otillar R.P."/>
            <person name="Terry A.Y."/>
            <person name="Boore J.L."/>
            <person name="Grigoriev I.V."/>
            <person name="Lindberg D.R."/>
            <person name="Seaver E.C."/>
            <person name="Weisblat D.A."/>
            <person name="Putnam N.H."/>
            <person name="Rokhsar D.S."/>
        </authorList>
    </citation>
    <scope>NUCLEOTIDE SEQUENCE</scope>
    <source>
        <strain evidence="7 9">I ESC-2004</strain>
    </source>
</reference>
<dbReference type="InterPro" id="IPR042098">
    <property type="entry name" value="TauD-like_sf"/>
</dbReference>
<evidence type="ECO:0000256" key="4">
    <source>
        <dbReference type="ARBA" id="ARBA00023002"/>
    </source>
</evidence>
<keyword evidence="5" id="KW-0408">Iron</keyword>
<dbReference type="EMBL" id="AMQN01013137">
    <property type="status" value="NOT_ANNOTATED_CDS"/>
    <property type="molecule type" value="Genomic_DNA"/>
</dbReference>
<reference evidence="8" key="3">
    <citation type="submission" date="2015-06" db="UniProtKB">
        <authorList>
            <consortium name="EnsemblMetazoa"/>
        </authorList>
    </citation>
    <scope>IDENTIFICATION</scope>
</reference>
<dbReference type="GO" id="GO:0051213">
    <property type="term" value="F:dioxygenase activity"/>
    <property type="evidence" value="ECO:0007669"/>
    <property type="project" value="UniProtKB-KW"/>
</dbReference>
<organism evidence="7">
    <name type="scientific">Capitella teleta</name>
    <name type="common">Polychaete worm</name>
    <dbReference type="NCBI Taxonomy" id="283909"/>
    <lineage>
        <taxon>Eukaryota</taxon>
        <taxon>Metazoa</taxon>
        <taxon>Spiralia</taxon>
        <taxon>Lophotrochozoa</taxon>
        <taxon>Annelida</taxon>
        <taxon>Polychaeta</taxon>
        <taxon>Sedentaria</taxon>
        <taxon>Scolecida</taxon>
        <taxon>Capitellidae</taxon>
        <taxon>Capitella</taxon>
    </lineage>
</organism>
<dbReference type="OMA" id="YECAQFE"/>
<evidence type="ECO:0000313" key="9">
    <source>
        <dbReference type="Proteomes" id="UP000014760"/>
    </source>
</evidence>
<dbReference type="EMBL" id="KB309980">
    <property type="protein sequence ID" value="ELT92849.1"/>
    <property type="molecule type" value="Genomic_DNA"/>
</dbReference>
<name>R7TGP2_CAPTE</name>
<feature type="domain" description="TauD/TfdA-like" evidence="6">
    <location>
        <begin position="14"/>
        <end position="139"/>
    </location>
</feature>
<dbReference type="OrthoDB" id="10257314at2759"/>
<dbReference type="InterPro" id="IPR003819">
    <property type="entry name" value="TauD/TfdA-like"/>
</dbReference>
<reference evidence="9" key="1">
    <citation type="submission" date="2012-12" db="EMBL/GenBank/DDBJ databases">
        <authorList>
            <person name="Hellsten U."/>
            <person name="Grimwood J."/>
            <person name="Chapman J.A."/>
            <person name="Shapiro H."/>
            <person name="Aerts A."/>
            <person name="Otillar R.P."/>
            <person name="Terry A.Y."/>
            <person name="Boore J.L."/>
            <person name="Simakov O."/>
            <person name="Marletaz F."/>
            <person name="Cho S.-J."/>
            <person name="Edsinger-Gonzales E."/>
            <person name="Havlak P."/>
            <person name="Kuo D.-H."/>
            <person name="Larsson T."/>
            <person name="Lv J."/>
            <person name="Arendt D."/>
            <person name="Savage R."/>
            <person name="Osoegawa K."/>
            <person name="de Jong P."/>
            <person name="Lindberg D.R."/>
            <person name="Seaver E.C."/>
            <person name="Weisblat D.A."/>
            <person name="Putnam N.H."/>
            <person name="Grigoriev I.V."/>
            <person name="Rokhsar D.S."/>
        </authorList>
    </citation>
    <scope>NUCLEOTIDE SEQUENCE</scope>
    <source>
        <strain evidence="9">I ESC-2004</strain>
    </source>
</reference>
<dbReference type="Proteomes" id="UP000014760">
    <property type="component" value="Unassembled WGS sequence"/>
</dbReference>
<sequence>MKCDARETSSSVSAFAPLTEMIDQLDDRKRERWERLWMVSDARVGRIHPLIYSHPITGLKTLCFHLGMTEAFIWDYDTPEQSKWTDWDETQSLLREIHQEFVKDGGAIQYSHKWQDGDFIISDNLAVGHEATPQTQLPRSQVGLRVLHRTTVKGTEAPTKKYTVRKTLHRDEL</sequence>
<dbReference type="PANTHER" id="PTHR43779">
    <property type="entry name" value="DIOXYGENASE RV0097-RELATED"/>
    <property type="match status" value="1"/>
</dbReference>
<proteinExistence type="inferred from homology"/>
<dbReference type="Gene3D" id="3.60.130.10">
    <property type="entry name" value="Clavaminate synthase-like"/>
    <property type="match status" value="1"/>
</dbReference>
<keyword evidence="9" id="KW-1185">Reference proteome</keyword>
<evidence type="ECO:0000259" key="6">
    <source>
        <dbReference type="Pfam" id="PF02668"/>
    </source>
</evidence>
<dbReference type="GO" id="GO:0046872">
    <property type="term" value="F:metal ion binding"/>
    <property type="evidence" value="ECO:0007669"/>
    <property type="project" value="UniProtKB-KW"/>
</dbReference>
<gene>
    <name evidence="7" type="ORF">CAPTEDRAFT_224069</name>
</gene>
<accession>R7TGP2</accession>
<keyword evidence="3" id="KW-0223">Dioxygenase</keyword>
<evidence type="ECO:0000313" key="7">
    <source>
        <dbReference type="EMBL" id="ELT92849.1"/>
    </source>
</evidence>
<dbReference type="SUPFAM" id="SSF51197">
    <property type="entry name" value="Clavaminate synthase-like"/>
    <property type="match status" value="1"/>
</dbReference>
<evidence type="ECO:0000256" key="3">
    <source>
        <dbReference type="ARBA" id="ARBA00022964"/>
    </source>
</evidence>
<dbReference type="Pfam" id="PF02668">
    <property type="entry name" value="TauD"/>
    <property type="match status" value="1"/>
</dbReference>
<dbReference type="STRING" id="283909.R7TGP2"/>
<evidence type="ECO:0000313" key="8">
    <source>
        <dbReference type="EnsemblMetazoa" id="CapteP224069"/>
    </source>
</evidence>
<dbReference type="EnsemblMetazoa" id="CapteT224069">
    <property type="protein sequence ID" value="CapteP224069"/>
    <property type="gene ID" value="CapteG224069"/>
</dbReference>